<dbReference type="RefSeq" id="WP_181471621.1">
    <property type="nucleotide sequence ID" value="NZ_JACEFG010000001.1"/>
</dbReference>
<proteinExistence type="predicted"/>
<dbReference type="Proteomes" id="UP000571017">
    <property type="component" value="Unassembled WGS sequence"/>
</dbReference>
<keyword evidence="3 7" id="KW-0812">Transmembrane</keyword>
<keyword evidence="2" id="KW-1003">Cell membrane</keyword>
<comment type="subcellular location">
    <subcellularLocation>
        <location evidence="1">Cell membrane</location>
        <topology evidence="1">Single-pass membrane protein</topology>
    </subcellularLocation>
</comment>
<evidence type="ECO:0000259" key="8">
    <source>
        <dbReference type="PROSITE" id="PS51849"/>
    </source>
</evidence>
<evidence type="ECO:0000313" key="10">
    <source>
        <dbReference type="Proteomes" id="UP000571017"/>
    </source>
</evidence>
<dbReference type="AlphaFoldDB" id="A0A838CS95"/>
<dbReference type="PROSITE" id="PS51849">
    <property type="entry name" value="RSGI_N"/>
    <property type="match status" value="1"/>
</dbReference>
<keyword evidence="4 7" id="KW-1133">Transmembrane helix</keyword>
<dbReference type="EMBL" id="JACEFG010000001">
    <property type="protein sequence ID" value="MBA2174635.1"/>
    <property type="molecule type" value="Genomic_DNA"/>
</dbReference>
<feature type="region of interest" description="Disordered" evidence="6">
    <location>
        <begin position="246"/>
        <end position="389"/>
    </location>
</feature>
<comment type="caution">
    <text evidence="9">The sequence shown here is derived from an EMBL/GenBank/DDBJ whole genome shotgun (WGS) entry which is preliminary data.</text>
</comment>
<sequence>MRKGIVMEQKRKYTIVMTSDGRFHRADRLEAAEVGMEVQFNVAEENRNLFGWTQILRDNRMKIAIATIVFLVTLLPVFSWYGSNQAYAYVNLDINPSFEMELNDKMQVIAMNPQNEEAEDILALLEDWKRQDASEVTLQTIRISKQQGYVNQEEQVLVGISYVKSDQEQNSFPKEIETYLTGESAGMSIAAFYVPSSIRNEAKDSGKSVNAVMAEYLTASSSETKRAREPMTVDDTDQEIIRSFYNKDTRQVADSDPDEKEQNTKSLPNSPKPVNGEKDLEEPQFSNGQKNNSIKNGTIKKDNKGNPKPAQEDKDKQKDRPAKKEKKNERDEMERQERKEQQEKEKRMKKERKEEKKQERKEEKKEKKDQHHKEKGEKNKKPPKEKKNE</sequence>
<evidence type="ECO:0000256" key="4">
    <source>
        <dbReference type="ARBA" id="ARBA00022989"/>
    </source>
</evidence>
<dbReference type="Pfam" id="PF23750">
    <property type="entry name" value="RsgI_M"/>
    <property type="match status" value="1"/>
</dbReference>
<keyword evidence="10" id="KW-1185">Reference proteome</keyword>
<evidence type="ECO:0000256" key="1">
    <source>
        <dbReference type="ARBA" id="ARBA00004162"/>
    </source>
</evidence>
<feature type="compositionally biased region" description="Polar residues" evidence="6">
    <location>
        <begin position="284"/>
        <end position="296"/>
    </location>
</feature>
<keyword evidence="5 7" id="KW-0472">Membrane</keyword>
<evidence type="ECO:0000256" key="7">
    <source>
        <dbReference type="SAM" id="Phobius"/>
    </source>
</evidence>
<accession>A0A838CS95</accession>
<organism evidence="9 10">
    <name type="scientific">Halobacillus locisalis</name>
    <dbReference type="NCBI Taxonomy" id="220753"/>
    <lineage>
        <taxon>Bacteria</taxon>
        <taxon>Bacillati</taxon>
        <taxon>Bacillota</taxon>
        <taxon>Bacilli</taxon>
        <taxon>Bacillales</taxon>
        <taxon>Bacillaceae</taxon>
        <taxon>Halobacillus</taxon>
    </lineage>
</organism>
<dbReference type="GO" id="GO:0005886">
    <property type="term" value="C:plasma membrane"/>
    <property type="evidence" value="ECO:0007669"/>
    <property type="project" value="UniProtKB-SubCell"/>
</dbReference>
<reference evidence="9 10" key="1">
    <citation type="journal article" date="2004" name="Extremophiles">
        <title>Halobacillus locisalis sp. nov., a halophilic bacterium isolated from a marine solar saltern of the Yellow Sea in Korea.</title>
        <authorList>
            <person name="Yoon J.H."/>
            <person name="Kang K.H."/>
            <person name="Oh T.K."/>
            <person name="Park Y.H."/>
        </authorList>
    </citation>
    <scope>NUCLEOTIDE SEQUENCE [LARGE SCALE GENOMIC DNA]</scope>
    <source>
        <strain evidence="9 10">KCTC 3788</strain>
    </source>
</reference>
<dbReference type="InterPro" id="IPR055431">
    <property type="entry name" value="RsgI_M"/>
</dbReference>
<evidence type="ECO:0000256" key="2">
    <source>
        <dbReference type="ARBA" id="ARBA00022475"/>
    </source>
</evidence>
<dbReference type="Pfam" id="PF12791">
    <property type="entry name" value="RsgI_N"/>
    <property type="match status" value="1"/>
</dbReference>
<evidence type="ECO:0000256" key="5">
    <source>
        <dbReference type="ARBA" id="ARBA00023136"/>
    </source>
</evidence>
<feature type="domain" description="RsgI N-terminal anti-sigma" evidence="8">
    <location>
        <begin position="2"/>
        <end position="49"/>
    </location>
</feature>
<evidence type="ECO:0000256" key="6">
    <source>
        <dbReference type="SAM" id="MobiDB-lite"/>
    </source>
</evidence>
<protein>
    <submittedName>
        <fullName evidence="9">Anti-sigma factor domain-containing protein</fullName>
    </submittedName>
</protein>
<name>A0A838CS95_9BACI</name>
<feature type="transmembrane region" description="Helical" evidence="7">
    <location>
        <begin position="63"/>
        <end position="82"/>
    </location>
</feature>
<dbReference type="InterPro" id="IPR024449">
    <property type="entry name" value="Anti-sigma_RsgI_N"/>
</dbReference>
<feature type="compositionally biased region" description="Basic and acidic residues" evidence="6">
    <location>
        <begin position="299"/>
        <end position="389"/>
    </location>
</feature>
<evidence type="ECO:0000313" key="9">
    <source>
        <dbReference type="EMBL" id="MBA2174635.1"/>
    </source>
</evidence>
<gene>
    <name evidence="9" type="ORF">H0266_06890</name>
</gene>
<evidence type="ECO:0000256" key="3">
    <source>
        <dbReference type="ARBA" id="ARBA00022692"/>
    </source>
</evidence>